<keyword evidence="5" id="KW-0325">Glycoprotein</keyword>
<dbReference type="Gene3D" id="3.40.50.1820">
    <property type="entry name" value="alpha/beta hydrolase"/>
    <property type="match status" value="1"/>
</dbReference>
<dbReference type="GO" id="GO:0006508">
    <property type="term" value="P:proteolysis"/>
    <property type="evidence" value="ECO:0007669"/>
    <property type="project" value="UniProtKB-KW"/>
</dbReference>
<dbReference type="InterPro" id="IPR042269">
    <property type="entry name" value="Ser_carbopepase_S28_SKS"/>
</dbReference>
<dbReference type="Gramene" id="RZC78326">
    <property type="protein sequence ID" value="RZC78326"/>
    <property type="gene ID" value="C5167_002548"/>
</dbReference>
<feature type="signal peptide" evidence="6">
    <location>
        <begin position="1"/>
        <end position="19"/>
    </location>
</feature>
<dbReference type="GO" id="GO:0008239">
    <property type="term" value="F:dipeptidyl-peptidase activity"/>
    <property type="evidence" value="ECO:0007669"/>
    <property type="project" value="TreeGrafter"/>
</dbReference>
<dbReference type="STRING" id="3469.A0A4Y7KZI9"/>
<reference evidence="7 8" key="1">
    <citation type="journal article" date="2018" name="Science">
        <title>The opium poppy genome and morphinan production.</title>
        <authorList>
            <person name="Guo L."/>
            <person name="Winzer T."/>
            <person name="Yang X."/>
            <person name="Li Y."/>
            <person name="Ning Z."/>
            <person name="He Z."/>
            <person name="Teodor R."/>
            <person name="Lu Y."/>
            <person name="Bowser T.A."/>
            <person name="Graham I.A."/>
            <person name="Ye K."/>
        </authorList>
    </citation>
    <scope>NUCLEOTIDE SEQUENCE [LARGE SCALE GENOMIC DNA]</scope>
    <source>
        <strain evidence="8">cv. HN1</strain>
        <tissue evidence="7">Leaves</tissue>
    </source>
</reference>
<protein>
    <recommendedName>
        <fullName evidence="9">Lysosomal Pro-X carboxypeptidase</fullName>
    </recommendedName>
</protein>
<dbReference type="PANTHER" id="PTHR11010:SF120">
    <property type="entry name" value="LYSOSOMAL PRO-X CARBOXYPEPTIDASE"/>
    <property type="match status" value="1"/>
</dbReference>
<feature type="chain" id="PRO_5021266869" description="Lysosomal Pro-X carboxypeptidase" evidence="6">
    <location>
        <begin position="20"/>
        <end position="501"/>
    </location>
</feature>
<dbReference type="Proteomes" id="UP000316621">
    <property type="component" value="Chromosome 9"/>
</dbReference>
<dbReference type="Pfam" id="PF05577">
    <property type="entry name" value="Peptidase_S28"/>
    <property type="match status" value="1"/>
</dbReference>
<keyword evidence="3 6" id="KW-0732">Signal</keyword>
<dbReference type="Gene3D" id="1.20.120.980">
    <property type="entry name" value="Serine carboxypeptidase S28, SKS domain"/>
    <property type="match status" value="1"/>
</dbReference>
<comment type="similarity">
    <text evidence="1">Belongs to the peptidase S28 family.</text>
</comment>
<dbReference type="OrthoDB" id="2130629at2759"/>
<dbReference type="OMA" id="IMWDLAP"/>
<dbReference type="GO" id="GO:0070008">
    <property type="term" value="F:serine-type exopeptidase activity"/>
    <property type="evidence" value="ECO:0007669"/>
    <property type="project" value="InterPro"/>
</dbReference>
<dbReference type="PANTHER" id="PTHR11010">
    <property type="entry name" value="PROTEASE S28 PRO-X CARBOXYPEPTIDASE-RELATED"/>
    <property type="match status" value="1"/>
</dbReference>
<dbReference type="AlphaFoldDB" id="A0A4Y7KZI9"/>
<dbReference type="EMBL" id="CM010723">
    <property type="protein sequence ID" value="RZC78326.1"/>
    <property type="molecule type" value="Genomic_DNA"/>
</dbReference>
<keyword evidence="8" id="KW-1185">Reference proteome</keyword>
<evidence type="ECO:0000256" key="4">
    <source>
        <dbReference type="ARBA" id="ARBA00022801"/>
    </source>
</evidence>
<gene>
    <name evidence="7" type="ORF">C5167_002548</name>
</gene>
<sequence length="501" mass="56896">MKIFFLVSLLFLLFSFSSAKKFTHPKFPSPQAESIFHQSTKTNLYVTKYFTQILDHFNYHPQSYETFQERYLINSKYWGGAEKNAPIFVYTGNEGDIEWFAQNTGFMFEIAPHFKALLVFLEHRYFGKSIPFGGDKEIAYSNSTTLGYLSSTQALADYATLIIDLKKNLTAQDSPVVVFGGSYGGMLAAWFRLKYPHVAIGALASSAPILGFQGIVSPYSFNNVITQDFKGMSENCYKVIKESWKLIEETEQQHGGLDLLKKSFKLCDSKPVEGWLHTAFVYTAMTDYPTPSNFLNPLPAYPIRQMCKAIDDPTTGNDTFAKLYGAANIYYNSSGTATCFNLSDHSDPHGLSMWTWQACTEMILPTDGSDEKSIFPSSEWNFTDRATFCKEYLGVEPRPNWATTEFCGMDITRVLKRFGSNMIFFNGLRDPWSGGGVLKSISKSIVAIVAKQGAHHVDLRFSDKEDPKWLQDARKKEIHIIRKWIDQYYHDFSEDLSYNGT</sequence>
<proteinExistence type="inferred from homology"/>
<dbReference type="InterPro" id="IPR029058">
    <property type="entry name" value="AB_hydrolase_fold"/>
</dbReference>
<evidence type="ECO:0000256" key="3">
    <source>
        <dbReference type="ARBA" id="ARBA00022729"/>
    </source>
</evidence>
<evidence type="ECO:0000256" key="2">
    <source>
        <dbReference type="ARBA" id="ARBA00022670"/>
    </source>
</evidence>
<evidence type="ECO:0000256" key="5">
    <source>
        <dbReference type="ARBA" id="ARBA00023180"/>
    </source>
</evidence>
<keyword evidence="2" id="KW-0645">Protease</keyword>
<dbReference type="SUPFAM" id="SSF53474">
    <property type="entry name" value="alpha/beta-Hydrolases"/>
    <property type="match status" value="1"/>
</dbReference>
<keyword evidence="4" id="KW-0378">Hydrolase</keyword>
<evidence type="ECO:0000256" key="6">
    <source>
        <dbReference type="SAM" id="SignalP"/>
    </source>
</evidence>
<organism evidence="7 8">
    <name type="scientific">Papaver somniferum</name>
    <name type="common">Opium poppy</name>
    <dbReference type="NCBI Taxonomy" id="3469"/>
    <lineage>
        <taxon>Eukaryota</taxon>
        <taxon>Viridiplantae</taxon>
        <taxon>Streptophyta</taxon>
        <taxon>Embryophyta</taxon>
        <taxon>Tracheophyta</taxon>
        <taxon>Spermatophyta</taxon>
        <taxon>Magnoliopsida</taxon>
        <taxon>Ranunculales</taxon>
        <taxon>Papaveraceae</taxon>
        <taxon>Papaveroideae</taxon>
        <taxon>Papaver</taxon>
    </lineage>
</organism>
<dbReference type="FunFam" id="1.20.120.980:FF:000001">
    <property type="entry name" value="Dipeptidyl peptidase 7"/>
    <property type="match status" value="1"/>
</dbReference>
<evidence type="ECO:0008006" key="9">
    <source>
        <dbReference type="Google" id="ProtNLM"/>
    </source>
</evidence>
<evidence type="ECO:0000256" key="1">
    <source>
        <dbReference type="ARBA" id="ARBA00011079"/>
    </source>
</evidence>
<evidence type="ECO:0000313" key="7">
    <source>
        <dbReference type="EMBL" id="RZC78326.1"/>
    </source>
</evidence>
<dbReference type="InterPro" id="IPR008758">
    <property type="entry name" value="Peptidase_S28"/>
</dbReference>
<evidence type="ECO:0000313" key="8">
    <source>
        <dbReference type="Proteomes" id="UP000316621"/>
    </source>
</evidence>
<accession>A0A4Y7KZI9</accession>
<name>A0A4Y7KZI9_PAPSO</name>